<name>A0A852U3H6_9ACTN</name>
<dbReference type="InterPro" id="IPR012495">
    <property type="entry name" value="TadE-like_dom"/>
</dbReference>
<sequence>MPSRRTRADDRGSAELAIATPLLLLLVMLVVQTVLWAHAGHVAQTITHHTLAATRTVDATEADGRATAEQVADQLAGDLLTDVRVDVERTDITARVTVQAQVPSLLPGLTWPIRHQQEAPVERYVPATGGAP</sequence>
<organism evidence="2 3">
    <name type="scientific">Spinactinospora alkalitolerans</name>
    <dbReference type="NCBI Taxonomy" id="687207"/>
    <lineage>
        <taxon>Bacteria</taxon>
        <taxon>Bacillati</taxon>
        <taxon>Actinomycetota</taxon>
        <taxon>Actinomycetes</taxon>
        <taxon>Streptosporangiales</taxon>
        <taxon>Nocardiopsidaceae</taxon>
        <taxon>Spinactinospora</taxon>
    </lineage>
</organism>
<comment type="caution">
    <text evidence="2">The sequence shown here is derived from an EMBL/GenBank/DDBJ whole genome shotgun (WGS) entry which is preliminary data.</text>
</comment>
<dbReference type="Pfam" id="PF07811">
    <property type="entry name" value="TadE"/>
    <property type="match status" value="1"/>
</dbReference>
<protein>
    <submittedName>
        <fullName evidence="2">Flp pilus assembly protein TadG</fullName>
    </submittedName>
</protein>
<accession>A0A852U3H6</accession>
<dbReference type="Proteomes" id="UP000589036">
    <property type="component" value="Unassembled WGS sequence"/>
</dbReference>
<keyword evidence="3" id="KW-1185">Reference proteome</keyword>
<evidence type="ECO:0000313" key="2">
    <source>
        <dbReference type="EMBL" id="NYE50022.1"/>
    </source>
</evidence>
<evidence type="ECO:0000313" key="3">
    <source>
        <dbReference type="Proteomes" id="UP000589036"/>
    </source>
</evidence>
<dbReference type="AlphaFoldDB" id="A0A852U3H6"/>
<dbReference type="RefSeq" id="WP_179645580.1">
    <property type="nucleotide sequence ID" value="NZ_BAAAYY010000019.1"/>
</dbReference>
<evidence type="ECO:0000259" key="1">
    <source>
        <dbReference type="Pfam" id="PF07811"/>
    </source>
</evidence>
<reference evidence="2 3" key="1">
    <citation type="submission" date="2020-07" db="EMBL/GenBank/DDBJ databases">
        <title>Sequencing the genomes of 1000 actinobacteria strains.</title>
        <authorList>
            <person name="Klenk H.-P."/>
        </authorList>
    </citation>
    <scope>NUCLEOTIDE SEQUENCE [LARGE SCALE GENOMIC DNA]</scope>
    <source>
        <strain evidence="2 3">CXB654</strain>
    </source>
</reference>
<feature type="domain" description="TadE-like" evidence="1">
    <location>
        <begin position="13"/>
        <end position="45"/>
    </location>
</feature>
<gene>
    <name evidence="2" type="ORF">HDA32_005142</name>
</gene>
<dbReference type="EMBL" id="JACCCC010000001">
    <property type="protein sequence ID" value="NYE50022.1"/>
    <property type="molecule type" value="Genomic_DNA"/>
</dbReference>
<proteinExistence type="predicted"/>